<evidence type="ECO:0000256" key="1">
    <source>
        <dbReference type="SAM" id="MobiDB-lite"/>
    </source>
</evidence>
<feature type="compositionally biased region" description="Basic and acidic residues" evidence="1">
    <location>
        <begin position="139"/>
        <end position="154"/>
    </location>
</feature>
<dbReference type="Pfam" id="PF15710">
    <property type="entry name" value="Brme1"/>
    <property type="match status" value="1"/>
</dbReference>
<feature type="compositionally biased region" description="Polar residues" evidence="1">
    <location>
        <begin position="55"/>
        <end position="68"/>
    </location>
</feature>
<dbReference type="GO" id="GO:1990918">
    <property type="term" value="P:double-strand break repair involved in meiotic recombination"/>
    <property type="evidence" value="ECO:0007669"/>
    <property type="project" value="InterPro"/>
</dbReference>
<dbReference type="GeneID" id="102830052"/>
<feature type="region of interest" description="Disordered" evidence="1">
    <location>
        <begin position="1"/>
        <end position="71"/>
    </location>
</feature>
<proteinExistence type="predicted"/>
<dbReference type="OrthoDB" id="9940137at2759"/>
<dbReference type="InterPro" id="IPR031441">
    <property type="entry name" value="Brme1"/>
</dbReference>
<protein>
    <submittedName>
        <fullName evidence="3">Uncharacterized protein C19orf57 homolog</fullName>
    </submittedName>
</protein>
<dbReference type="PANTHER" id="PTHR14583">
    <property type="entry name" value="UNCHARACTERIZED PROTEIN C19ORF57 FAMILY MEMBER"/>
    <property type="match status" value="1"/>
</dbReference>
<feature type="region of interest" description="Disordered" evidence="1">
    <location>
        <begin position="427"/>
        <end position="446"/>
    </location>
</feature>
<feature type="compositionally biased region" description="Polar residues" evidence="1">
    <location>
        <begin position="25"/>
        <end position="41"/>
    </location>
</feature>
<dbReference type="PANTHER" id="PTHR14583:SF0">
    <property type="entry name" value="BREAK REPAIR MEIOTIC RECOMBINASE RECRUITMENT FACTOR 1"/>
    <property type="match status" value="1"/>
</dbReference>
<sequence>MGANRGPKLGEEAGGGRARRAPEVQQASSAQQMENQQTSLGPVTMNEGGPVEGVQTANAHPKQPSQFSPEPVQASVVSVFMTSINSSQSGQMTPSVSEGASQKLPSEPGTSALEGGLGSLAPCFLAEQQEDSSRPGTDGAHKEPPPSSESEGKKPNGGAPQEEREGFLCAPGPIPAPAPRQGLSPVSRDPESGSAAQDCPDQEQTSSKTVIIVYADGNTGSTAPPPGALEVARQAPNDGGRSGALPSSSEALGEAGPDQTTCGSSDPTAASSPLILENQEPTVGVGDPSLLPLEVDPGADVMPSPSQKRLGDACALPSPAEPVDGRADEQSSKGQLDPKPPGYSLSLGITSPSEDREVVNAPPQGPWIRTAQDSAERTVWGCSSPMELDFLADSQIQGALDTPDFEALPEQPSPVGSRSVPCWPGTSPPADGAPISTTQPRTCDSRNKGIKAAKAPELEDATATVCGLVMELSNLNRLIMSTHRDLEACKRLSYRQGKLAGKIPAPYASKGAGNIPRGEQAWRDKGGLASLRWRAPAPPAGSHLL</sequence>
<feature type="compositionally biased region" description="Polar residues" evidence="1">
    <location>
        <begin position="86"/>
        <end position="104"/>
    </location>
</feature>
<dbReference type="Proteomes" id="UP000504623">
    <property type="component" value="Unplaced"/>
</dbReference>
<name>A0A9B0U265_CHRAS</name>
<dbReference type="CTD" id="79173"/>
<keyword evidence="2" id="KW-1185">Reference proteome</keyword>
<evidence type="ECO:0000313" key="2">
    <source>
        <dbReference type="Proteomes" id="UP000504623"/>
    </source>
</evidence>
<accession>A0A9B0U265</accession>
<feature type="region of interest" description="Disordered" evidence="1">
    <location>
        <begin position="86"/>
        <end position="371"/>
    </location>
</feature>
<evidence type="ECO:0000313" key="3">
    <source>
        <dbReference type="RefSeq" id="XP_006874376.1"/>
    </source>
</evidence>
<dbReference type="AlphaFoldDB" id="A0A9B0U265"/>
<gene>
    <name evidence="3" type="primary">LOC102830052</name>
</gene>
<organism evidence="2 3">
    <name type="scientific">Chrysochloris asiatica</name>
    <name type="common">Cape golden mole</name>
    <dbReference type="NCBI Taxonomy" id="185453"/>
    <lineage>
        <taxon>Eukaryota</taxon>
        <taxon>Metazoa</taxon>
        <taxon>Chordata</taxon>
        <taxon>Craniata</taxon>
        <taxon>Vertebrata</taxon>
        <taxon>Euteleostomi</taxon>
        <taxon>Mammalia</taxon>
        <taxon>Eutheria</taxon>
        <taxon>Afrotheria</taxon>
        <taxon>Chrysochloridae</taxon>
        <taxon>Chrysochlorinae</taxon>
        <taxon>Chrysochloris</taxon>
    </lineage>
</organism>
<dbReference type="RefSeq" id="XP_006874376.1">
    <property type="nucleotide sequence ID" value="XM_006874314.1"/>
</dbReference>
<reference evidence="3" key="1">
    <citation type="submission" date="2025-08" db="UniProtKB">
        <authorList>
            <consortium name="RefSeq"/>
        </authorList>
    </citation>
    <scope>IDENTIFICATION</scope>
    <source>
        <tissue evidence="3">Spleen</tissue>
    </source>
</reference>
<feature type="compositionally biased region" description="Polar residues" evidence="1">
    <location>
        <begin position="258"/>
        <end position="271"/>
    </location>
</feature>